<dbReference type="FunFam" id="2.60.120.1440:FF:000001">
    <property type="entry name" value="Putative anti-sigma factor"/>
    <property type="match status" value="1"/>
</dbReference>
<accession>A0A2Z4IQ15</accession>
<keyword evidence="1" id="KW-0812">Transmembrane</keyword>
<keyword evidence="1" id="KW-0472">Membrane</keyword>
<gene>
    <name evidence="4" type="ORF">DN752_23465</name>
</gene>
<sequence length="379" mass="43259">MIDYLLIWKKAHNCISDAEEKQLEEWISEDPRHETYYLKTLRFYESQKIFVPIDPNKASSKIKERITFQKARPLPYWRYAAALVIFLASAAVIWWSISSTVQYKDIQEEVLIEVSQQTGSVRLYTSTGSQIDFENDSVFSIADPNAKISAKGKKLEYTDAPTSSGIRQLNTLVVPRGESFTLSLADGTKVWLNSESIIKYPSSFGEKTREIEFTGEGYFEVAKDASRPFVLQSQSQTIKVLGTAFNLTSYKDEDSITTTLVEGSVALETSTGKDMVLHPNDQARLSRTNGRLIKKEVDVENFIAWKDGVMYFDNEELQVILSRMARWYDIKAVFENESLKTQRFTGEIVRYEEISQFLAMLEASGIVEFKIKDNVVIVK</sequence>
<dbReference type="InterPro" id="IPR006860">
    <property type="entry name" value="FecR"/>
</dbReference>
<dbReference type="Proteomes" id="UP000248688">
    <property type="component" value="Chromosome"/>
</dbReference>
<evidence type="ECO:0000259" key="2">
    <source>
        <dbReference type="Pfam" id="PF04773"/>
    </source>
</evidence>
<keyword evidence="1" id="KW-1133">Transmembrane helix</keyword>
<dbReference type="PANTHER" id="PTHR30273">
    <property type="entry name" value="PERIPLASMIC SIGNAL SENSOR AND SIGMA FACTOR ACTIVATOR FECR-RELATED"/>
    <property type="match status" value="1"/>
</dbReference>
<dbReference type="RefSeq" id="WP_112786232.1">
    <property type="nucleotide sequence ID" value="NZ_CP030041.1"/>
</dbReference>
<proteinExistence type="predicted"/>
<dbReference type="Gene3D" id="3.55.50.30">
    <property type="match status" value="1"/>
</dbReference>
<organism evidence="4 5">
    <name type="scientific">Echinicola strongylocentroti</name>
    <dbReference type="NCBI Taxonomy" id="1795355"/>
    <lineage>
        <taxon>Bacteria</taxon>
        <taxon>Pseudomonadati</taxon>
        <taxon>Bacteroidota</taxon>
        <taxon>Cytophagia</taxon>
        <taxon>Cytophagales</taxon>
        <taxon>Cyclobacteriaceae</taxon>
        <taxon>Echinicola</taxon>
    </lineage>
</organism>
<evidence type="ECO:0000313" key="4">
    <source>
        <dbReference type="EMBL" id="AWW32860.1"/>
    </source>
</evidence>
<dbReference type="GO" id="GO:0016989">
    <property type="term" value="F:sigma factor antagonist activity"/>
    <property type="evidence" value="ECO:0007669"/>
    <property type="project" value="TreeGrafter"/>
</dbReference>
<dbReference type="Pfam" id="PF16344">
    <property type="entry name" value="FecR_C"/>
    <property type="match status" value="1"/>
</dbReference>
<dbReference type="KEGG" id="est:DN752_23465"/>
<dbReference type="InterPro" id="IPR032508">
    <property type="entry name" value="FecR_C"/>
</dbReference>
<dbReference type="Pfam" id="PF04773">
    <property type="entry name" value="FecR"/>
    <property type="match status" value="1"/>
</dbReference>
<dbReference type="OrthoDB" id="1452822at2"/>
<dbReference type="AlphaFoldDB" id="A0A2Z4IQ15"/>
<feature type="domain" description="Protein FecR C-terminal" evidence="3">
    <location>
        <begin position="310"/>
        <end position="378"/>
    </location>
</feature>
<feature type="transmembrane region" description="Helical" evidence="1">
    <location>
        <begin position="76"/>
        <end position="97"/>
    </location>
</feature>
<dbReference type="PIRSF" id="PIRSF018266">
    <property type="entry name" value="FecR"/>
    <property type="match status" value="1"/>
</dbReference>
<evidence type="ECO:0000256" key="1">
    <source>
        <dbReference type="SAM" id="Phobius"/>
    </source>
</evidence>
<evidence type="ECO:0000259" key="3">
    <source>
        <dbReference type="Pfam" id="PF16344"/>
    </source>
</evidence>
<reference evidence="4 5" key="1">
    <citation type="submission" date="2018-06" db="EMBL/GenBank/DDBJ databases">
        <title>Echinicola strongylocentroti sp. nov., isolated from a sea urchin Strongylocentrotus intermedius.</title>
        <authorList>
            <person name="Bae S.S."/>
        </authorList>
    </citation>
    <scope>NUCLEOTIDE SEQUENCE [LARGE SCALE GENOMIC DNA]</scope>
    <source>
        <strain evidence="4 5">MEBiC08714</strain>
    </source>
</reference>
<name>A0A2Z4IQ15_9BACT</name>
<evidence type="ECO:0008006" key="6">
    <source>
        <dbReference type="Google" id="ProtNLM"/>
    </source>
</evidence>
<dbReference type="InterPro" id="IPR012373">
    <property type="entry name" value="Ferrdict_sens_TM"/>
</dbReference>
<feature type="domain" description="FecR protein" evidence="2">
    <location>
        <begin position="171"/>
        <end position="265"/>
    </location>
</feature>
<evidence type="ECO:0000313" key="5">
    <source>
        <dbReference type="Proteomes" id="UP000248688"/>
    </source>
</evidence>
<dbReference type="Gene3D" id="2.60.120.1440">
    <property type="match status" value="1"/>
</dbReference>
<keyword evidence="5" id="KW-1185">Reference proteome</keyword>
<dbReference type="EMBL" id="CP030041">
    <property type="protein sequence ID" value="AWW32860.1"/>
    <property type="molecule type" value="Genomic_DNA"/>
</dbReference>
<dbReference type="PANTHER" id="PTHR30273:SF2">
    <property type="entry name" value="PROTEIN FECR"/>
    <property type="match status" value="1"/>
</dbReference>
<protein>
    <recommendedName>
        <fullName evidence="6">FecR family protein</fullName>
    </recommendedName>
</protein>